<dbReference type="AlphaFoldDB" id="A8RHT3"/>
<dbReference type="eggNOG" id="COG4637">
    <property type="taxonomic scope" value="Bacteria"/>
</dbReference>
<gene>
    <name evidence="2" type="ORF">CLOBOL_00499</name>
</gene>
<accession>A8RHT3</accession>
<evidence type="ECO:0000313" key="2">
    <source>
        <dbReference type="EMBL" id="EDP19063.1"/>
    </source>
</evidence>
<dbReference type="Proteomes" id="UP000005396">
    <property type="component" value="Unassembled WGS sequence"/>
</dbReference>
<organism evidence="2 3">
    <name type="scientific">Enterocloster bolteae (strain ATCC BAA-613 / DSM 15670 / CCUG 46953 / JCM 12243 / WAL 16351)</name>
    <name type="common">Clostridium bolteae</name>
    <dbReference type="NCBI Taxonomy" id="411902"/>
    <lineage>
        <taxon>Bacteria</taxon>
        <taxon>Bacillati</taxon>
        <taxon>Bacillota</taxon>
        <taxon>Clostridia</taxon>
        <taxon>Lachnospirales</taxon>
        <taxon>Lachnospiraceae</taxon>
        <taxon>Enterocloster</taxon>
    </lineage>
</organism>
<dbReference type="InterPro" id="IPR027417">
    <property type="entry name" value="P-loop_NTPase"/>
</dbReference>
<evidence type="ECO:0000313" key="3">
    <source>
        <dbReference type="Proteomes" id="UP000005396"/>
    </source>
</evidence>
<evidence type="ECO:0000259" key="1">
    <source>
        <dbReference type="Pfam" id="PF13175"/>
    </source>
</evidence>
<dbReference type="Pfam" id="PF13175">
    <property type="entry name" value="AAA_15"/>
    <property type="match status" value="1"/>
</dbReference>
<dbReference type="InterPro" id="IPR051396">
    <property type="entry name" value="Bact_Antivir_Def_Nuclease"/>
</dbReference>
<protein>
    <recommendedName>
        <fullName evidence="1">Endonuclease GajA/Old nuclease/RecF-like AAA domain-containing protein</fullName>
    </recommendedName>
</protein>
<name>A8RHT3_ENTBW</name>
<feature type="domain" description="Endonuclease GajA/Old nuclease/RecF-like AAA" evidence="1">
    <location>
        <begin position="32"/>
        <end position="369"/>
    </location>
</feature>
<comment type="caution">
    <text evidence="2">The sequence shown here is derived from an EMBL/GenBank/DDBJ whole genome shotgun (WGS) entry which is preliminary data.</text>
</comment>
<sequence>MPETVFPPDSGNPADFPLPVNTIYTQGKENLMQLTYLRIHNFKSIRSMEIRDIERALILVGKNNTGKTSVLDAICAVCGCYEIQDRDFNENRQAIRIDACFSIEEEDLHLFHHMGIVSQYRRYDVWRRVFSERLPSFQNGELSFTFHVNQDGKVRYEDLYRKNNPYIHMVMPRIYRINAERELNQLQNDLLMFQEDEELRRLRSGSCIFERAKKCNHCFQCIGLINKKKPEELSAFETARLLEFKIYQMNLSGFSGKVNENFFKNGGYEEIQYTLSCDADQLFNVEVTAHNRQRGTVKPVELMGKGMRSIYMLSLLETYISEQGRIPSIIVVEDPEIFLHPQLQKTCSEILYRLSKKNQVIFKTHSPDLLFNFSIRQIRQVVLDDERYSVVRPRTNMSEILDDLGYGANDLLNVSFVFIVEGKQDKSRLPLLLEKYYSEIYDEEGNLYRISIITTNSCTNIKTYANLKYMNQVYLRDQFLMIRDGDGKDPEELASQLCRYYDERNLEDVDRLPKVTRKNVLILKYYSFENYFFNPAVMARLGIVESEDVFYRTLYGKWREYLYRIRSGQQLMEVLGRDFSSPEDMKEHMEEVRTFLRGHNLYDIFYGPFRDREKEILRAYIDLAPKEDFKDILDAIDRFVYFDSRKRPEDERQAEKSMM</sequence>
<dbReference type="SUPFAM" id="SSF52540">
    <property type="entry name" value="P-loop containing nucleoside triphosphate hydrolases"/>
    <property type="match status" value="1"/>
</dbReference>
<dbReference type="PANTHER" id="PTHR43581">
    <property type="entry name" value="ATP/GTP PHOSPHATASE"/>
    <property type="match status" value="1"/>
</dbReference>
<dbReference type="InterPro" id="IPR041685">
    <property type="entry name" value="AAA_GajA/Old/RecF-like"/>
</dbReference>
<reference evidence="2 3" key="2">
    <citation type="submission" date="2007-09" db="EMBL/GenBank/DDBJ databases">
        <title>Draft genome sequence of Clostridium bolteae (ATCC BAA-613).</title>
        <authorList>
            <person name="Sudarsanam P."/>
            <person name="Ley R."/>
            <person name="Guruge J."/>
            <person name="Turnbaugh P.J."/>
            <person name="Mahowald M."/>
            <person name="Liep D."/>
            <person name="Gordon J."/>
        </authorList>
    </citation>
    <scope>NUCLEOTIDE SEQUENCE [LARGE SCALE GENOMIC DNA]</scope>
    <source>
        <strain evidence="3">ATCC BAA-613 / DSM 15670 / CCUG 46953 / JCM 12243 / WAL 16351</strain>
    </source>
</reference>
<dbReference type="PaxDb" id="411902-CLOBOL_00499"/>
<dbReference type="PANTHER" id="PTHR43581:SF2">
    <property type="entry name" value="EXCINUCLEASE ATPASE SUBUNIT"/>
    <property type="match status" value="1"/>
</dbReference>
<dbReference type="Gene3D" id="3.40.50.300">
    <property type="entry name" value="P-loop containing nucleotide triphosphate hydrolases"/>
    <property type="match status" value="1"/>
</dbReference>
<proteinExistence type="predicted"/>
<reference evidence="2 3" key="1">
    <citation type="submission" date="2007-08" db="EMBL/GenBank/DDBJ databases">
        <authorList>
            <person name="Fulton L."/>
            <person name="Clifton S."/>
            <person name="Fulton B."/>
            <person name="Xu J."/>
            <person name="Minx P."/>
            <person name="Pepin K.H."/>
            <person name="Johnson M."/>
            <person name="Thiruvilangam P."/>
            <person name="Bhonagiri V."/>
            <person name="Nash W.E."/>
            <person name="Mardis E.R."/>
            <person name="Wilson R.K."/>
        </authorList>
    </citation>
    <scope>NUCLEOTIDE SEQUENCE [LARGE SCALE GENOMIC DNA]</scope>
    <source>
        <strain evidence="3">ATCC BAA-613 / DSM 15670 / CCUG 46953 / JCM 12243 / WAL 16351</strain>
    </source>
</reference>
<dbReference type="HOGENOM" id="CLU_025425_0_0_9"/>
<dbReference type="EMBL" id="ABCC02000009">
    <property type="protein sequence ID" value="EDP19063.1"/>
    <property type="molecule type" value="Genomic_DNA"/>
</dbReference>